<protein>
    <submittedName>
        <fullName evidence="1">Uncharacterized protein</fullName>
    </submittedName>
</protein>
<sequence>MTSTEATVPTVKAQEGSYQSLSSWGKIAHAIASDFLCLWPISVLRLLHQHRHPVPPRQLVPWALARIGVSERRIQEIQESTQKLIGVESLADAGIRVVALTYPWLSREHPDPEGYHLDRVVEALDAHSWASPGHEDSVFFFWDFMSFFRRGSFYANTYDSSYVNEYLTVLGMSGAREIPEAPVARDSDTNEIYLQEDPQSEDVLRCLSCTRSSAKELTRDPSLEIFGFVRMRCRFCGVGADASYSGGLFKLPPVCVDEKRRMLYSFVFPHSHLEPFPPFLPDFLPDRDSQQAGNPGRTPERGAFGISLKALLGIDLLYASPNTLVFCSDGVPQSAQNQRPYSERGWCSFEDAASTFAPPQQYQLLHRPQSLAHLSAPGMGGEAQEPRTAGDGPRVPPSKAVFDDMLSTKCFVSGADRENVSSLYHWLHGGAHAPYRSVQDLELNCLADADMDSLVAWLHQMKQLPPPVDDYWSHADVSQGLMSKARELRFWGGATTEAGLDRLKTLLGETGILRLRRVVREDHF</sequence>
<dbReference type="EMBL" id="CDMZ01000814">
    <property type="protein sequence ID" value="CEM21989.1"/>
    <property type="molecule type" value="Genomic_DNA"/>
</dbReference>
<reference evidence="1" key="1">
    <citation type="submission" date="2014-11" db="EMBL/GenBank/DDBJ databases">
        <authorList>
            <person name="Otto D Thomas"/>
            <person name="Naeem Raeece"/>
        </authorList>
    </citation>
    <scope>NUCLEOTIDE SEQUENCE</scope>
</reference>
<gene>
    <name evidence="1" type="ORF">Cvel_19848</name>
</gene>
<evidence type="ECO:0000313" key="1">
    <source>
        <dbReference type="EMBL" id="CEM21989.1"/>
    </source>
</evidence>
<accession>A0A0G4G2S3</accession>
<dbReference type="VEuPathDB" id="CryptoDB:Cvel_19848"/>
<proteinExistence type="predicted"/>
<dbReference type="AlphaFoldDB" id="A0A0G4G2S3"/>
<dbReference type="PhylomeDB" id="A0A0G4G2S3"/>
<name>A0A0G4G2S3_9ALVE</name>
<organism evidence="1">
    <name type="scientific">Chromera velia CCMP2878</name>
    <dbReference type="NCBI Taxonomy" id="1169474"/>
    <lineage>
        <taxon>Eukaryota</taxon>
        <taxon>Sar</taxon>
        <taxon>Alveolata</taxon>
        <taxon>Colpodellida</taxon>
        <taxon>Chromeraceae</taxon>
        <taxon>Chromera</taxon>
    </lineage>
</organism>